<dbReference type="PROSITE" id="PS51257">
    <property type="entry name" value="PROKAR_LIPOPROTEIN"/>
    <property type="match status" value="1"/>
</dbReference>
<name>A0ABS9BH90_9BACT</name>
<protein>
    <submittedName>
        <fullName evidence="2">DUF5675 family protein</fullName>
    </submittedName>
</protein>
<feature type="domain" description="DUF5675" evidence="1">
    <location>
        <begin position="5"/>
        <end position="115"/>
    </location>
</feature>
<organism evidence="2 3">
    <name type="scientific">Flavihumibacter fluminis</name>
    <dbReference type="NCBI Taxonomy" id="2909236"/>
    <lineage>
        <taxon>Bacteria</taxon>
        <taxon>Pseudomonadati</taxon>
        <taxon>Bacteroidota</taxon>
        <taxon>Chitinophagia</taxon>
        <taxon>Chitinophagales</taxon>
        <taxon>Chitinophagaceae</taxon>
        <taxon>Flavihumibacter</taxon>
    </lineage>
</organism>
<dbReference type="EMBL" id="JAKEVY010000002">
    <property type="protein sequence ID" value="MCF1714428.1"/>
    <property type="molecule type" value="Genomic_DNA"/>
</dbReference>
<evidence type="ECO:0000313" key="2">
    <source>
        <dbReference type="EMBL" id="MCF1714428.1"/>
    </source>
</evidence>
<keyword evidence="3" id="KW-1185">Reference proteome</keyword>
<sequence length="141" mass="16031">MELLLEREYHSSGTNGILSCRDQFICFTIELPWRKNQRMISCIPEGRYQLVLRFSDRHQWHLLVKAVPDRSLILLHKATHALKELKGCIAPVTELLAPGIGKKSVDAFDSLMLLVRSALEAKERVWLTVTNLSDRYASAAA</sequence>
<dbReference type="InterPro" id="IPR043732">
    <property type="entry name" value="DUF5675"/>
</dbReference>
<comment type="caution">
    <text evidence="2">The sequence shown here is derived from an EMBL/GenBank/DDBJ whole genome shotgun (WGS) entry which is preliminary data.</text>
</comment>
<dbReference type="Proteomes" id="UP001200145">
    <property type="component" value="Unassembled WGS sequence"/>
</dbReference>
<gene>
    <name evidence="2" type="ORF">L0U88_07295</name>
</gene>
<accession>A0ABS9BH90</accession>
<reference evidence="2 3" key="1">
    <citation type="submission" date="2022-01" db="EMBL/GenBank/DDBJ databases">
        <title>Flavihumibacter sp. nov., isolated from sediment of a river.</title>
        <authorList>
            <person name="Liu H."/>
        </authorList>
    </citation>
    <scope>NUCLEOTIDE SEQUENCE [LARGE SCALE GENOMIC DNA]</scope>
    <source>
        <strain evidence="2 3">RY-1</strain>
    </source>
</reference>
<evidence type="ECO:0000313" key="3">
    <source>
        <dbReference type="Proteomes" id="UP001200145"/>
    </source>
</evidence>
<proteinExistence type="predicted"/>
<evidence type="ECO:0000259" key="1">
    <source>
        <dbReference type="Pfam" id="PF18925"/>
    </source>
</evidence>
<dbReference type="RefSeq" id="WP_234865097.1">
    <property type="nucleotide sequence ID" value="NZ_JAKEVY010000002.1"/>
</dbReference>
<dbReference type="Pfam" id="PF18925">
    <property type="entry name" value="DUF5675"/>
    <property type="match status" value="1"/>
</dbReference>